<dbReference type="PANTHER" id="PTHR32026">
    <property type="entry name" value="METHYLTRANSFERASE-LIKE PROTEIN 24"/>
    <property type="match status" value="1"/>
</dbReference>
<dbReference type="EMBL" id="UINC01130090">
    <property type="protein sequence ID" value="SVD10931.1"/>
    <property type="molecule type" value="Genomic_DNA"/>
</dbReference>
<name>A0A382SPV0_9ZZZZ</name>
<feature type="non-terminal residue" evidence="1">
    <location>
        <position position="261"/>
    </location>
</feature>
<gene>
    <name evidence="1" type="ORF">METZ01_LOCUS363785</name>
</gene>
<evidence type="ECO:0008006" key="2">
    <source>
        <dbReference type="Google" id="ProtNLM"/>
    </source>
</evidence>
<dbReference type="AlphaFoldDB" id="A0A382SPV0"/>
<organism evidence="1">
    <name type="scientific">marine metagenome</name>
    <dbReference type="NCBI Taxonomy" id="408172"/>
    <lineage>
        <taxon>unclassified sequences</taxon>
        <taxon>metagenomes</taxon>
        <taxon>ecological metagenomes</taxon>
    </lineage>
</organism>
<dbReference type="InterPro" id="IPR026913">
    <property type="entry name" value="METTL24"/>
</dbReference>
<feature type="non-terminal residue" evidence="1">
    <location>
        <position position="1"/>
    </location>
</feature>
<accession>A0A382SPV0</accession>
<reference evidence="1" key="1">
    <citation type="submission" date="2018-05" db="EMBL/GenBank/DDBJ databases">
        <authorList>
            <person name="Lanie J.A."/>
            <person name="Ng W.-L."/>
            <person name="Kazmierczak K.M."/>
            <person name="Andrzejewski T.M."/>
            <person name="Davidsen T.M."/>
            <person name="Wayne K.J."/>
            <person name="Tettelin H."/>
            <person name="Glass J.I."/>
            <person name="Rusch D."/>
            <person name="Podicherti R."/>
            <person name="Tsui H.-C.T."/>
            <person name="Winkler M.E."/>
        </authorList>
    </citation>
    <scope>NUCLEOTIDE SEQUENCE</scope>
</reference>
<sequence length="261" mass="30550">LSHIYKFLKELMPYDFFNSHRLRIGPNGDGGYVLLNDGLEDIDVLYSYGVNDNSNFELMFCEKFNAIARLYDHTVDAPPLNKECFSFFKEGVGPKKTSNLNTIENHINHNGDRDKKLLLKMDVEGDEWETLLHIPISILNLFYQIIIEVHFVHSIMPDSIGINLSAARIGEKTNVIRKINDYFYLYHVHANNYNPLYYIDFFKIPNTMELTFVNKKYFTPKNDSITIFPTEVDCPCDKTRKDIKLHFWPFYPGTMQHISQM</sequence>
<proteinExistence type="predicted"/>
<protein>
    <recommendedName>
        <fullName evidence="2">Methyltransferase FkbM domain-containing protein</fullName>
    </recommendedName>
</protein>
<evidence type="ECO:0000313" key="1">
    <source>
        <dbReference type="EMBL" id="SVD10931.1"/>
    </source>
</evidence>